<dbReference type="GO" id="GO:1990799">
    <property type="term" value="P:mitochondrial tRNA wobble position uridine thiolation"/>
    <property type="evidence" value="ECO:0007669"/>
    <property type="project" value="EnsemblFungi"/>
</dbReference>
<keyword evidence="8" id="KW-0067">ATP-binding</keyword>
<sequence>MHRIPRRVMVAMSGGVDSSVTAALLKQQGHNVQGIYMRNWDTSDERGVCTSQQDWEDVQRVCDQLAIPCRQVNFVKEYWNEVFEQTLNDYARGLTPNPDIQCNQHIKFGSLLAQVPPDTWLATGHYCRTDSHGRLLRGRDRHKDQSYFLSAVHQDALRRTMFPLGEFESKAQVKNLATELGLHNVAKKRESYGICFVGQRRRFADFLAEYIDQPPGPAIDLDSGIVIGEHRGLYGYTIGQASGICHGPHKWYVANKSMDDNTLLCVAGSDHPALFHSACHARDWIWIHGHPPVNLTNGQRLLVDVQVRYRMKPEKALVSLSKDNPNHCHVQFIDPIRALAPGQQVVIYLDDWCLGGGIIDDITVASSSSSSALSSLSSSSSSSSSSM</sequence>
<dbReference type="GO" id="GO:0005739">
    <property type="term" value="C:mitochondrion"/>
    <property type="evidence" value="ECO:0007669"/>
    <property type="project" value="EnsemblFungi"/>
</dbReference>
<dbReference type="Gene3D" id="2.40.30.10">
    <property type="entry name" value="Translation factors"/>
    <property type="match status" value="1"/>
</dbReference>
<evidence type="ECO:0000256" key="3">
    <source>
        <dbReference type="ARBA" id="ARBA00011953"/>
    </source>
</evidence>
<dbReference type="OrthoDB" id="3685at2759"/>
<keyword evidence="7" id="KW-0547">Nucleotide-binding</keyword>
<reference evidence="15" key="1">
    <citation type="journal article" date="2014" name="Genome Announc.">
        <title>De novo whole-genome sequence and genome annotation of Lichtheimia ramosa.</title>
        <authorList>
            <person name="Linde J."/>
            <person name="Schwartze V."/>
            <person name="Binder U."/>
            <person name="Lass-Florl C."/>
            <person name="Voigt K."/>
            <person name="Horn F."/>
        </authorList>
    </citation>
    <scope>NUCLEOTIDE SEQUENCE</scope>
    <source>
        <strain evidence="15">JMRC FSU:6197</strain>
    </source>
</reference>
<keyword evidence="10" id="KW-1015">Disulfide bond</keyword>
<evidence type="ECO:0000259" key="13">
    <source>
        <dbReference type="Pfam" id="PF20258"/>
    </source>
</evidence>
<feature type="domain" description="tRNA-specific 2-thiouridylase MnmA-like central" evidence="14">
    <location>
        <begin position="205"/>
        <end position="264"/>
    </location>
</feature>
<dbReference type="EC" id="2.8.1.14" evidence="3"/>
<evidence type="ECO:0000256" key="5">
    <source>
        <dbReference type="ARBA" id="ARBA00022679"/>
    </source>
</evidence>
<dbReference type="EMBL" id="LK023319">
    <property type="protein sequence ID" value="CDS06250.1"/>
    <property type="molecule type" value="Genomic_DNA"/>
</dbReference>
<dbReference type="AlphaFoldDB" id="A0A077WFQ0"/>
<dbReference type="Gene3D" id="3.40.50.620">
    <property type="entry name" value="HUPs"/>
    <property type="match status" value="1"/>
</dbReference>
<feature type="domain" description="tRNA-specific 2-thiouridylase MnmA-like C-terminal" evidence="13">
    <location>
        <begin position="279"/>
        <end position="359"/>
    </location>
</feature>
<evidence type="ECO:0000313" key="15">
    <source>
        <dbReference type="EMBL" id="CDS06250.1"/>
    </source>
</evidence>
<dbReference type="InterPro" id="IPR046885">
    <property type="entry name" value="MnmA-like_C"/>
</dbReference>
<protein>
    <recommendedName>
        <fullName evidence="3">tRNA-5-taurinomethyluridine 2-sulfurtransferase</fullName>
        <ecNumber evidence="3">2.8.1.14</ecNumber>
    </recommendedName>
</protein>
<dbReference type="InterPro" id="IPR004506">
    <property type="entry name" value="MnmA-like"/>
</dbReference>
<comment type="function">
    <text evidence="1">Catalyzes the 2-thiolation of uridine at the wobble position (U34) of mitochondrial tRNA(Lys), tRNA(Glu) and tRNA(Gln). Required for the formation of 5-taurinomethyl-2-thiouridine (tm5s2U) of mitochondrial tRNA(Lys), tRNA(Glu), and tRNA(Gln) at the wobble position. ATP is required to activate the C2 atom of the wobble base.</text>
</comment>
<evidence type="ECO:0000256" key="6">
    <source>
        <dbReference type="ARBA" id="ARBA00022694"/>
    </source>
</evidence>
<dbReference type="GO" id="GO:0000049">
    <property type="term" value="F:tRNA binding"/>
    <property type="evidence" value="ECO:0007669"/>
    <property type="project" value="UniProtKB-KW"/>
</dbReference>
<evidence type="ECO:0000256" key="10">
    <source>
        <dbReference type="ARBA" id="ARBA00023157"/>
    </source>
</evidence>
<evidence type="ECO:0000256" key="2">
    <source>
        <dbReference type="ARBA" id="ARBA00006191"/>
    </source>
</evidence>
<evidence type="ECO:0000256" key="12">
    <source>
        <dbReference type="SAM" id="MobiDB-lite"/>
    </source>
</evidence>
<dbReference type="Pfam" id="PF03054">
    <property type="entry name" value="tRNA_Me_trans"/>
    <property type="match status" value="1"/>
</dbReference>
<dbReference type="InterPro" id="IPR023382">
    <property type="entry name" value="MnmA-like_central_sf"/>
</dbReference>
<dbReference type="PANTHER" id="PTHR11933:SF5">
    <property type="entry name" value="MITOCHONDRIAL TRNA-SPECIFIC 2-THIOURIDYLASE 1"/>
    <property type="match status" value="1"/>
</dbReference>
<organism evidence="15">
    <name type="scientific">Lichtheimia ramosa</name>
    <dbReference type="NCBI Taxonomy" id="688394"/>
    <lineage>
        <taxon>Eukaryota</taxon>
        <taxon>Fungi</taxon>
        <taxon>Fungi incertae sedis</taxon>
        <taxon>Mucoromycota</taxon>
        <taxon>Mucoromycotina</taxon>
        <taxon>Mucoromycetes</taxon>
        <taxon>Mucorales</taxon>
        <taxon>Lichtheimiaceae</taxon>
        <taxon>Lichtheimia</taxon>
    </lineage>
</organism>
<gene>
    <name evidence="15" type="ORF">LRAMOSA08778</name>
</gene>
<dbReference type="InterPro" id="IPR014729">
    <property type="entry name" value="Rossmann-like_a/b/a_fold"/>
</dbReference>
<dbReference type="PANTHER" id="PTHR11933">
    <property type="entry name" value="TRNA 5-METHYLAMINOMETHYL-2-THIOURIDYLATE -METHYLTRANSFERASE"/>
    <property type="match status" value="1"/>
</dbReference>
<keyword evidence="4" id="KW-0820">tRNA-binding</keyword>
<dbReference type="CDD" id="cd01998">
    <property type="entry name" value="MnmA_TRMU-like"/>
    <property type="match status" value="1"/>
</dbReference>
<dbReference type="FunFam" id="3.40.50.620:FF:000115">
    <property type="entry name" value="tRNA-specific 2-thiouridylase MnmA"/>
    <property type="match status" value="1"/>
</dbReference>
<name>A0A077WFQ0_9FUNG</name>
<evidence type="ECO:0000256" key="7">
    <source>
        <dbReference type="ARBA" id="ARBA00022741"/>
    </source>
</evidence>
<proteinExistence type="inferred from homology"/>
<dbReference type="Pfam" id="PF20259">
    <property type="entry name" value="tRNA_Me_trans_M"/>
    <property type="match status" value="1"/>
</dbReference>
<dbReference type="HAMAP" id="MF_00144">
    <property type="entry name" value="tRNA_thiouridyl_MnmA"/>
    <property type="match status" value="1"/>
</dbReference>
<evidence type="ECO:0000259" key="14">
    <source>
        <dbReference type="Pfam" id="PF20259"/>
    </source>
</evidence>
<dbReference type="GO" id="GO:0005524">
    <property type="term" value="F:ATP binding"/>
    <property type="evidence" value="ECO:0007669"/>
    <property type="project" value="UniProtKB-KW"/>
</dbReference>
<dbReference type="NCBIfam" id="TIGR00420">
    <property type="entry name" value="trmU"/>
    <property type="match status" value="1"/>
</dbReference>
<dbReference type="Pfam" id="PF20258">
    <property type="entry name" value="tRNA_Me_trans_C"/>
    <property type="match status" value="1"/>
</dbReference>
<evidence type="ECO:0000256" key="1">
    <source>
        <dbReference type="ARBA" id="ARBA00003986"/>
    </source>
</evidence>
<evidence type="ECO:0000256" key="11">
    <source>
        <dbReference type="ARBA" id="ARBA00049564"/>
    </source>
</evidence>
<dbReference type="SUPFAM" id="SSF52402">
    <property type="entry name" value="Adenine nucleotide alpha hydrolases-like"/>
    <property type="match status" value="1"/>
</dbReference>
<evidence type="ECO:0000256" key="4">
    <source>
        <dbReference type="ARBA" id="ARBA00022555"/>
    </source>
</evidence>
<comment type="similarity">
    <text evidence="2">Belongs to the MnmA/TRMU family.</text>
</comment>
<comment type="catalytic activity">
    <reaction evidence="11">
        <text>5-taurinomethyluridine(34) in tRNA + S-sulfanyl-L-cysteinyl-[protein] + AH2 + ATP = 5-taurinomethyl-2-thiouridine(34) in tRNA + L-cysteinyl-[protein] + A + AMP + diphosphate + H(+)</text>
        <dbReference type="Rhea" id="RHEA:47040"/>
        <dbReference type="Rhea" id="RHEA-COMP:10131"/>
        <dbReference type="Rhea" id="RHEA-COMP:11726"/>
        <dbReference type="Rhea" id="RHEA-COMP:11732"/>
        <dbReference type="Rhea" id="RHEA-COMP:11733"/>
        <dbReference type="ChEBI" id="CHEBI:13193"/>
        <dbReference type="ChEBI" id="CHEBI:15378"/>
        <dbReference type="ChEBI" id="CHEBI:17499"/>
        <dbReference type="ChEBI" id="CHEBI:29950"/>
        <dbReference type="ChEBI" id="CHEBI:30616"/>
        <dbReference type="ChEBI" id="CHEBI:33019"/>
        <dbReference type="ChEBI" id="CHEBI:61963"/>
        <dbReference type="ChEBI" id="CHEBI:87171"/>
        <dbReference type="ChEBI" id="CHEBI:87172"/>
        <dbReference type="ChEBI" id="CHEBI:456215"/>
        <dbReference type="EC" id="2.8.1.14"/>
    </reaction>
</comment>
<dbReference type="Gene3D" id="2.30.30.280">
    <property type="entry name" value="Adenine nucleotide alpha hydrolases-like domains"/>
    <property type="match status" value="1"/>
</dbReference>
<evidence type="ECO:0000256" key="8">
    <source>
        <dbReference type="ARBA" id="ARBA00022840"/>
    </source>
</evidence>
<keyword evidence="9" id="KW-0694">RNA-binding</keyword>
<evidence type="ECO:0000256" key="9">
    <source>
        <dbReference type="ARBA" id="ARBA00022884"/>
    </source>
</evidence>
<feature type="region of interest" description="Disordered" evidence="12">
    <location>
        <begin position="368"/>
        <end position="387"/>
    </location>
</feature>
<dbReference type="InterPro" id="IPR046884">
    <property type="entry name" value="MnmA-like_central"/>
</dbReference>
<accession>A0A077WFQ0</accession>
<dbReference type="GO" id="GO:0103016">
    <property type="term" value="F:tRNA-uridine 2-sulfurtransferase activity"/>
    <property type="evidence" value="ECO:0007669"/>
    <property type="project" value="EnsemblFungi"/>
</dbReference>
<keyword evidence="6" id="KW-0819">tRNA processing</keyword>
<keyword evidence="5" id="KW-0808">Transferase</keyword>
<dbReference type="NCBIfam" id="NF001138">
    <property type="entry name" value="PRK00143.1"/>
    <property type="match status" value="1"/>
</dbReference>